<dbReference type="EMBL" id="AVPK01000017">
    <property type="protein sequence ID" value="KGN35684.1"/>
    <property type="molecule type" value="Genomic_DNA"/>
</dbReference>
<dbReference type="InterPro" id="IPR001451">
    <property type="entry name" value="Hexapep"/>
</dbReference>
<evidence type="ECO:0008006" key="7">
    <source>
        <dbReference type="Google" id="ProtNLM"/>
    </source>
</evidence>
<evidence type="ECO:0000313" key="6">
    <source>
        <dbReference type="Proteomes" id="UP000030011"/>
    </source>
</evidence>
<proteinExistence type="inferred from homology"/>
<dbReference type="Pfam" id="PF14602">
    <property type="entry name" value="Hexapep_2"/>
    <property type="match status" value="1"/>
</dbReference>
<dbReference type="Gene3D" id="2.160.10.10">
    <property type="entry name" value="Hexapeptide repeat proteins"/>
    <property type="match status" value="1"/>
</dbReference>
<dbReference type="SUPFAM" id="SSF51161">
    <property type="entry name" value="Trimeric LpxA-like enzymes"/>
    <property type="match status" value="1"/>
</dbReference>
<comment type="similarity">
    <text evidence="1">Belongs to the transferase hexapeptide repeat family.</text>
</comment>
<dbReference type="InterPro" id="IPR045304">
    <property type="entry name" value="LbH_SAT"/>
</dbReference>
<accession>A0A0A0JFY2</accession>
<dbReference type="InterPro" id="IPR011004">
    <property type="entry name" value="Trimer_LpxA-like_sf"/>
</dbReference>
<gene>
    <name evidence="5" type="ORF">N803_06335</name>
</gene>
<name>A0A0A0JFY2_9MICO</name>
<keyword evidence="6" id="KW-1185">Reference proteome</keyword>
<organism evidence="5 6">
    <name type="scientific">Knoellia subterranea KCTC 19937</name>
    <dbReference type="NCBI Taxonomy" id="1385521"/>
    <lineage>
        <taxon>Bacteria</taxon>
        <taxon>Bacillati</taxon>
        <taxon>Actinomycetota</taxon>
        <taxon>Actinomycetes</taxon>
        <taxon>Micrococcales</taxon>
        <taxon>Intrasporangiaceae</taxon>
        <taxon>Knoellia</taxon>
    </lineage>
</organism>
<feature type="compositionally biased region" description="Basic and acidic residues" evidence="4">
    <location>
        <begin position="85"/>
        <end position="96"/>
    </location>
</feature>
<dbReference type="STRING" id="1385521.N803_06335"/>
<comment type="caution">
    <text evidence="5">The sequence shown here is derived from an EMBL/GenBank/DDBJ whole genome shotgun (WGS) entry which is preliminary data.</text>
</comment>
<keyword evidence="2" id="KW-0808">Transferase</keyword>
<dbReference type="PANTHER" id="PTHR42811">
    <property type="entry name" value="SERINE ACETYLTRANSFERASE"/>
    <property type="match status" value="1"/>
</dbReference>
<evidence type="ECO:0000256" key="1">
    <source>
        <dbReference type="ARBA" id="ARBA00007274"/>
    </source>
</evidence>
<evidence type="ECO:0000256" key="2">
    <source>
        <dbReference type="ARBA" id="ARBA00022679"/>
    </source>
</evidence>
<protein>
    <recommendedName>
        <fullName evidence="7">Serine O-acetyltransferase</fullName>
    </recommendedName>
</protein>
<sequence>MTSHEVGGVDQALAVDVRVENLHQLVAEVEPTPRATYAFYLIHGKDVLERRAWSRTPQARFNLATSGRFTVRVYVRHPDGTTQTHRSDSLVHRSPRDPQGGVPAAVHVWGVGPQSIALALILQSSQPVAGLIDPDRGHVGAEVHGLPVLAPDSSVSSGPIIGVGRRPTGVADYEEVPLRGTLHPTVAKALEAHTAVTAYRLSRTLHLNGLTDGATTVKRFIHARFNSVIPFTAEIGDGTSFGYGGIGVVVHSRAVIGRNCKIGQNVTIGARGNVLPVIGDHVFIGANAVCVGGRIGNRVVVGSNAVVTREVPDDSVVAGIPATVIGSSSVGYDGYLGTVTPRE</sequence>
<evidence type="ECO:0000313" key="5">
    <source>
        <dbReference type="EMBL" id="KGN35684.1"/>
    </source>
</evidence>
<evidence type="ECO:0000256" key="4">
    <source>
        <dbReference type="SAM" id="MobiDB-lite"/>
    </source>
</evidence>
<dbReference type="eggNOG" id="COG1045">
    <property type="taxonomic scope" value="Bacteria"/>
</dbReference>
<dbReference type="AlphaFoldDB" id="A0A0A0JFY2"/>
<dbReference type="CDD" id="cd03354">
    <property type="entry name" value="LbH_SAT"/>
    <property type="match status" value="1"/>
</dbReference>
<reference evidence="5 6" key="1">
    <citation type="submission" date="2013-08" db="EMBL/GenBank/DDBJ databases">
        <title>The genome sequence of Knoellia subterranea.</title>
        <authorList>
            <person name="Zhu W."/>
            <person name="Wang G."/>
        </authorList>
    </citation>
    <scope>NUCLEOTIDE SEQUENCE [LARGE SCALE GENOMIC DNA]</scope>
    <source>
        <strain evidence="5 6">KCTC 19937</strain>
    </source>
</reference>
<dbReference type="OrthoDB" id="2643438at2"/>
<dbReference type="GO" id="GO:0016746">
    <property type="term" value="F:acyltransferase activity"/>
    <property type="evidence" value="ECO:0007669"/>
    <property type="project" value="UniProtKB-KW"/>
</dbReference>
<feature type="region of interest" description="Disordered" evidence="4">
    <location>
        <begin position="79"/>
        <end position="99"/>
    </location>
</feature>
<dbReference type="RefSeq" id="WP_052112426.1">
    <property type="nucleotide sequence ID" value="NZ_AVPK01000017.1"/>
</dbReference>
<evidence type="ECO:0000256" key="3">
    <source>
        <dbReference type="ARBA" id="ARBA00023315"/>
    </source>
</evidence>
<keyword evidence="3" id="KW-0012">Acyltransferase</keyword>
<dbReference type="Proteomes" id="UP000030011">
    <property type="component" value="Unassembled WGS sequence"/>
</dbReference>